<organism evidence="5 6">
    <name type="scientific">Amniculicola lignicola CBS 123094</name>
    <dbReference type="NCBI Taxonomy" id="1392246"/>
    <lineage>
        <taxon>Eukaryota</taxon>
        <taxon>Fungi</taxon>
        <taxon>Dikarya</taxon>
        <taxon>Ascomycota</taxon>
        <taxon>Pezizomycotina</taxon>
        <taxon>Dothideomycetes</taxon>
        <taxon>Pleosporomycetidae</taxon>
        <taxon>Pleosporales</taxon>
        <taxon>Amniculicolaceae</taxon>
        <taxon>Amniculicola</taxon>
    </lineage>
</organism>
<accession>A0A6A5WVN3</accession>
<proteinExistence type="predicted"/>
<evidence type="ECO:0000313" key="6">
    <source>
        <dbReference type="Proteomes" id="UP000799779"/>
    </source>
</evidence>
<dbReference type="PROSITE" id="PS50048">
    <property type="entry name" value="ZN2_CY6_FUNGAL_2"/>
    <property type="match status" value="1"/>
</dbReference>
<dbReference type="GO" id="GO:0008270">
    <property type="term" value="F:zinc ion binding"/>
    <property type="evidence" value="ECO:0007669"/>
    <property type="project" value="InterPro"/>
</dbReference>
<dbReference type="GO" id="GO:0006351">
    <property type="term" value="P:DNA-templated transcription"/>
    <property type="evidence" value="ECO:0007669"/>
    <property type="project" value="InterPro"/>
</dbReference>
<dbReference type="EMBL" id="ML977561">
    <property type="protein sequence ID" value="KAF2005820.1"/>
    <property type="molecule type" value="Genomic_DNA"/>
</dbReference>
<dbReference type="InterPro" id="IPR050797">
    <property type="entry name" value="Carb_Metab_Trans_Reg"/>
</dbReference>
<dbReference type="Pfam" id="PF00172">
    <property type="entry name" value="Zn_clus"/>
    <property type="match status" value="1"/>
</dbReference>
<evidence type="ECO:0000259" key="4">
    <source>
        <dbReference type="PROSITE" id="PS50048"/>
    </source>
</evidence>
<dbReference type="InterPro" id="IPR007219">
    <property type="entry name" value="XnlR_reg_dom"/>
</dbReference>
<evidence type="ECO:0000256" key="2">
    <source>
        <dbReference type="ARBA" id="ARBA00023242"/>
    </source>
</evidence>
<dbReference type="SMART" id="SM00906">
    <property type="entry name" value="Fungal_trans"/>
    <property type="match status" value="1"/>
</dbReference>
<feature type="domain" description="Zn(2)-C6 fungal-type" evidence="4">
    <location>
        <begin position="21"/>
        <end position="53"/>
    </location>
</feature>
<dbReference type="Pfam" id="PF04082">
    <property type="entry name" value="Fungal_trans"/>
    <property type="match status" value="1"/>
</dbReference>
<dbReference type="PANTHER" id="PTHR31668">
    <property type="entry name" value="GLUCOSE TRANSPORT TRANSCRIPTION REGULATOR RGT1-RELATED-RELATED"/>
    <property type="match status" value="1"/>
</dbReference>
<dbReference type="InterPro" id="IPR036864">
    <property type="entry name" value="Zn2-C6_fun-type_DNA-bd_sf"/>
</dbReference>
<evidence type="ECO:0000256" key="1">
    <source>
        <dbReference type="ARBA" id="ARBA00022723"/>
    </source>
</evidence>
<gene>
    <name evidence="5" type="ORF">P154DRAFT_518085</name>
</gene>
<evidence type="ECO:0000313" key="5">
    <source>
        <dbReference type="EMBL" id="KAF2005820.1"/>
    </source>
</evidence>
<sequence>MANSTSPGIQTRPYRSHRVPACVRCRSRKIRCHIDIPGEPCLSCRERRLKCQYDGPSITTDESNEERPSKRSKYNNGLNNGDGDERPMLPPVLHRPSSHASASIMLAPHVAEDMAILQKHIVQHGPNDADSGHLYQTLSHDAGNLIVYHTVPRYRTGLRPEMGAGKAQRDIIEQIIGPFRNEVIDLFLKHIQPHFPILDDESCSALRKRSLDKIPNTVACVVYATGAPFWRRSDILKIHPKPDSYYMWTKAIASVIEDFLSPALSTVCGAILDQTGRPSMSIISNITSCGRTVSLAQTFGLHRDPSTWNITDHEKATRIRLWWGVIITDYWGSVAYGTPPHIAKGAYDVPIPDIDSLISVKATTAQKYASTCFIHLCALTELLGDILPLVYHIKPIPEKLEKRVQKLKDVLSDLESQLPEWVPLPNRTGSSNLWFCLLSVRVLLNRVALRAAMLTSDTTLQASRLGELRSSSTAVLDFVLSLGESQFQDFWLPYTAHMLVLSVMVSLRCAVEAPEAEVRSASISKLERVIIHIQHAKDTYDWDLANHCLERYSNTISKIASLAVREPRSPAVAEAANETDGTEPQSALTFEDPTFPLSDLLDPNSFDFSWEALWDTPSGMTNFSL</sequence>
<dbReference type="GO" id="GO:0005634">
    <property type="term" value="C:nucleus"/>
    <property type="evidence" value="ECO:0007669"/>
    <property type="project" value="TreeGrafter"/>
</dbReference>
<dbReference type="GO" id="GO:0001080">
    <property type="term" value="P:nitrogen catabolite activation of transcription from RNA polymerase II promoter"/>
    <property type="evidence" value="ECO:0007669"/>
    <property type="project" value="TreeGrafter"/>
</dbReference>
<name>A0A6A5WVN3_9PLEO</name>
<dbReference type="PANTHER" id="PTHR31668:SF10">
    <property type="entry name" value="ZN(II)2CYS6 TRANSCRIPTION FACTOR (EUROFUNG)"/>
    <property type="match status" value="1"/>
</dbReference>
<dbReference type="InterPro" id="IPR001138">
    <property type="entry name" value="Zn2Cys6_DnaBD"/>
</dbReference>
<dbReference type="GO" id="GO:0003677">
    <property type="term" value="F:DNA binding"/>
    <property type="evidence" value="ECO:0007669"/>
    <property type="project" value="InterPro"/>
</dbReference>
<dbReference type="Proteomes" id="UP000799779">
    <property type="component" value="Unassembled WGS sequence"/>
</dbReference>
<dbReference type="OrthoDB" id="3034343at2759"/>
<feature type="region of interest" description="Disordered" evidence="3">
    <location>
        <begin position="54"/>
        <end position="89"/>
    </location>
</feature>
<dbReference type="AlphaFoldDB" id="A0A6A5WVN3"/>
<keyword evidence="2" id="KW-0539">Nucleus</keyword>
<reference evidence="5" key="1">
    <citation type="journal article" date="2020" name="Stud. Mycol.">
        <title>101 Dothideomycetes genomes: a test case for predicting lifestyles and emergence of pathogens.</title>
        <authorList>
            <person name="Haridas S."/>
            <person name="Albert R."/>
            <person name="Binder M."/>
            <person name="Bloem J."/>
            <person name="Labutti K."/>
            <person name="Salamov A."/>
            <person name="Andreopoulos B."/>
            <person name="Baker S."/>
            <person name="Barry K."/>
            <person name="Bills G."/>
            <person name="Bluhm B."/>
            <person name="Cannon C."/>
            <person name="Castanera R."/>
            <person name="Culley D."/>
            <person name="Daum C."/>
            <person name="Ezra D."/>
            <person name="Gonzalez J."/>
            <person name="Henrissat B."/>
            <person name="Kuo A."/>
            <person name="Liang C."/>
            <person name="Lipzen A."/>
            <person name="Lutzoni F."/>
            <person name="Magnuson J."/>
            <person name="Mondo S."/>
            <person name="Nolan M."/>
            <person name="Ohm R."/>
            <person name="Pangilinan J."/>
            <person name="Park H.-J."/>
            <person name="Ramirez L."/>
            <person name="Alfaro M."/>
            <person name="Sun H."/>
            <person name="Tritt A."/>
            <person name="Yoshinaga Y."/>
            <person name="Zwiers L.-H."/>
            <person name="Turgeon B."/>
            <person name="Goodwin S."/>
            <person name="Spatafora J."/>
            <person name="Crous P."/>
            <person name="Grigoriev I."/>
        </authorList>
    </citation>
    <scope>NUCLEOTIDE SEQUENCE</scope>
    <source>
        <strain evidence="5">CBS 123094</strain>
    </source>
</reference>
<protein>
    <submittedName>
        <fullName evidence="5">C6 transcription factor-like protein</fullName>
    </submittedName>
</protein>
<dbReference type="PROSITE" id="PS00463">
    <property type="entry name" value="ZN2_CY6_FUNGAL_1"/>
    <property type="match status" value="1"/>
</dbReference>
<keyword evidence="6" id="KW-1185">Reference proteome</keyword>
<dbReference type="CDD" id="cd12148">
    <property type="entry name" value="fungal_TF_MHR"/>
    <property type="match status" value="1"/>
</dbReference>
<dbReference type="SUPFAM" id="SSF57701">
    <property type="entry name" value="Zn2/Cys6 DNA-binding domain"/>
    <property type="match status" value="1"/>
</dbReference>
<keyword evidence="1" id="KW-0479">Metal-binding</keyword>
<dbReference type="GO" id="GO:0000981">
    <property type="term" value="F:DNA-binding transcription factor activity, RNA polymerase II-specific"/>
    <property type="evidence" value="ECO:0007669"/>
    <property type="project" value="InterPro"/>
</dbReference>
<dbReference type="SMART" id="SM00066">
    <property type="entry name" value="GAL4"/>
    <property type="match status" value="1"/>
</dbReference>
<evidence type="ECO:0000256" key="3">
    <source>
        <dbReference type="SAM" id="MobiDB-lite"/>
    </source>
</evidence>
<dbReference type="Gene3D" id="4.10.240.10">
    <property type="entry name" value="Zn(2)-C6 fungal-type DNA-binding domain"/>
    <property type="match status" value="1"/>
</dbReference>
<dbReference type="CDD" id="cd00067">
    <property type="entry name" value="GAL4"/>
    <property type="match status" value="1"/>
</dbReference>